<dbReference type="PROSITE" id="PS51263">
    <property type="entry name" value="ADF_H"/>
    <property type="match status" value="1"/>
</dbReference>
<dbReference type="InterPro" id="IPR002108">
    <property type="entry name" value="ADF-H"/>
</dbReference>
<feature type="region of interest" description="Disordered" evidence="1">
    <location>
        <begin position="1"/>
        <end position="45"/>
    </location>
</feature>
<evidence type="ECO:0000313" key="3">
    <source>
        <dbReference type="EMBL" id="GMH47782.1"/>
    </source>
</evidence>
<dbReference type="SUPFAM" id="SSF55753">
    <property type="entry name" value="Actin depolymerizing proteins"/>
    <property type="match status" value="1"/>
</dbReference>
<dbReference type="EMBL" id="BRXW01000360">
    <property type="protein sequence ID" value="GMH47782.1"/>
    <property type="molecule type" value="Genomic_DNA"/>
</dbReference>
<protein>
    <recommendedName>
        <fullName evidence="2">ADF-H domain-containing protein</fullName>
    </recommendedName>
</protein>
<keyword evidence="4" id="KW-1185">Reference proteome</keyword>
<dbReference type="Pfam" id="PF00241">
    <property type="entry name" value="Cofilin_ADF"/>
    <property type="match status" value="1"/>
</dbReference>
<dbReference type="Proteomes" id="UP001165122">
    <property type="component" value="Unassembled WGS sequence"/>
</dbReference>
<feature type="domain" description="ADF-H" evidence="2">
    <location>
        <begin position="95"/>
        <end position="235"/>
    </location>
</feature>
<feature type="compositionally biased region" description="Low complexity" evidence="1">
    <location>
        <begin position="13"/>
        <end position="23"/>
    </location>
</feature>
<dbReference type="Gene3D" id="3.40.20.10">
    <property type="entry name" value="Severin"/>
    <property type="match status" value="1"/>
</dbReference>
<accession>A0A9W6ZAJ1</accession>
<evidence type="ECO:0000313" key="4">
    <source>
        <dbReference type="Proteomes" id="UP001165122"/>
    </source>
</evidence>
<proteinExistence type="predicted"/>
<name>A0A9W6ZAJ1_9STRA</name>
<evidence type="ECO:0000256" key="1">
    <source>
        <dbReference type="SAM" id="MobiDB-lite"/>
    </source>
</evidence>
<organism evidence="3 4">
    <name type="scientific">Triparma laevis f. longispina</name>
    <dbReference type="NCBI Taxonomy" id="1714387"/>
    <lineage>
        <taxon>Eukaryota</taxon>
        <taxon>Sar</taxon>
        <taxon>Stramenopiles</taxon>
        <taxon>Ochrophyta</taxon>
        <taxon>Bolidophyceae</taxon>
        <taxon>Parmales</taxon>
        <taxon>Triparmaceae</taxon>
        <taxon>Triparma</taxon>
    </lineage>
</organism>
<gene>
    <name evidence="3" type="ORF">TrLO_g6159</name>
</gene>
<sequence length="269" mass="28158">MSELVAKTPPAPEGTSTDPPSTTEEPKATPKGRRSSSAAALQGADAEEVKSLSEQFGIVDIKAGNIGSGAGGGFGLNAPGTGPKVKNWAGAGAPKGFVVNSDCKDAWEKMCNDNDPCHFVVGKYSSDYKSLELSSSGDGRLSAFITALTTELGDDKIGWGGFRCYGVDDRGNTVSKRAKIVFIQYMPPNAPAMKKAKMGSHKGAAKAAFDKAHMDQLVESVLEDLVPADLVTSLQAATGAHKPNGYEFEVGEFVSADFYNRGIGKDTKA</sequence>
<dbReference type="OrthoDB" id="20822at2759"/>
<reference evidence="4" key="1">
    <citation type="journal article" date="2023" name="Commun. Biol.">
        <title>Genome analysis of Parmales, the sister group of diatoms, reveals the evolutionary specialization of diatoms from phago-mixotrophs to photoautotrophs.</title>
        <authorList>
            <person name="Ban H."/>
            <person name="Sato S."/>
            <person name="Yoshikawa S."/>
            <person name="Yamada K."/>
            <person name="Nakamura Y."/>
            <person name="Ichinomiya M."/>
            <person name="Sato N."/>
            <person name="Blanc-Mathieu R."/>
            <person name="Endo H."/>
            <person name="Kuwata A."/>
            <person name="Ogata H."/>
        </authorList>
    </citation>
    <scope>NUCLEOTIDE SEQUENCE [LARGE SCALE GENOMIC DNA]</scope>
    <source>
        <strain evidence="4">NIES 3700</strain>
    </source>
</reference>
<comment type="caution">
    <text evidence="3">The sequence shown here is derived from an EMBL/GenBank/DDBJ whole genome shotgun (WGS) entry which is preliminary data.</text>
</comment>
<dbReference type="AlphaFoldDB" id="A0A9W6ZAJ1"/>
<dbReference type="InterPro" id="IPR029006">
    <property type="entry name" value="ADF-H/Gelsolin-like_dom_sf"/>
</dbReference>
<evidence type="ECO:0000259" key="2">
    <source>
        <dbReference type="PROSITE" id="PS51263"/>
    </source>
</evidence>
<dbReference type="GO" id="GO:0003779">
    <property type="term" value="F:actin binding"/>
    <property type="evidence" value="ECO:0007669"/>
    <property type="project" value="InterPro"/>
</dbReference>